<reference evidence="1 2" key="1">
    <citation type="submission" date="2020-04" db="EMBL/GenBank/DDBJ databases">
        <authorList>
            <person name="Liu A."/>
        </authorList>
    </citation>
    <scope>NUCLEOTIDE SEQUENCE [LARGE SCALE GENOMIC DNA]</scope>
    <source>
        <strain evidence="1 2">RZ02</strain>
    </source>
</reference>
<organism evidence="1 2">
    <name type="scientific">Pontixanthobacter rizhaonensis</name>
    <dbReference type="NCBI Taxonomy" id="2730337"/>
    <lineage>
        <taxon>Bacteria</taxon>
        <taxon>Pseudomonadati</taxon>
        <taxon>Pseudomonadota</taxon>
        <taxon>Alphaproteobacteria</taxon>
        <taxon>Sphingomonadales</taxon>
        <taxon>Erythrobacteraceae</taxon>
        <taxon>Pontixanthobacter</taxon>
    </lineage>
</organism>
<evidence type="ECO:0000313" key="1">
    <source>
        <dbReference type="EMBL" id="NMW31200.1"/>
    </source>
</evidence>
<dbReference type="Proteomes" id="UP000561181">
    <property type="component" value="Unassembled WGS sequence"/>
</dbReference>
<sequence>MSDTRIESAVNRIETALARIAEVADNPPATAPSVSALVIKHEALREVANSTLAELDTLIDEMDQ</sequence>
<proteinExistence type="predicted"/>
<accession>A0A848QKB6</accession>
<gene>
    <name evidence="1" type="ORF">HKD42_03915</name>
</gene>
<dbReference type="RefSeq" id="WP_170010481.1">
    <property type="nucleotide sequence ID" value="NZ_JABCRE010000002.1"/>
</dbReference>
<dbReference type="EMBL" id="JABCRE010000002">
    <property type="protein sequence ID" value="NMW31200.1"/>
    <property type="molecule type" value="Genomic_DNA"/>
</dbReference>
<dbReference type="AlphaFoldDB" id="A0A848QKB6"/>
<comment type="caution">
    <text evidence="1">The sequence shown here is derived from an EMBL/GenBank/DDBJ whole genome shotgun (WGS) entry which is preliminary data.</text>
</comment>
<protein>
    <submittedName>
        <fullName evidence="1">Uncharacterized protein</fullName>
    </submittedName>
</protein>
<evidence type="ECO:0000313" key="2">
    <source>
        <dbReference type="Proteomes" id="UP000561181"/>
    </source>
</evidence>
<keyword evidence="2" id="KW-1185">Reference proteome</keyword>
<name>A0A848QKB6_9SPHN</name>